<evidence type="ECO:0000256" key="1">
    <source>
        <dbReference type="SAM" id="MobiDB-lite"/>
    </source>
</evidence>
<accession>A0AA36AI89</accession>
<reference evidence="2" key="1">
    <citation type="submission" date="2023-08" db="EMBL/GenBank/DDBJ databases">
        <authorList>
            <person name="Alioto T."/>
            <person name="Alioto T."/>
            <person name="Gomez Garrido J."/>
        </authorList>
    </citation>
    <scope>NUCLEOTIDE SEQUENCE</scope>
</reference>
<organism evidence="2 3">
    <name type="scientific">Octopus vulgaris</name>
    <name type="common">Common octopus</name>
    <dbReference type="NCBI Taxonomy" id="6645"/>
    <lineage>
        <taxon>Eukaryota</taxon>
        <taxon>Metazoa</taxon>
        <taxon>Spiralia</taxon>
        <taxon>Lophotrochozoa</taxon>
        <taxon>Mollusca</taxon>
        <taxon>Cephalopoda</taxon>
        <taxon>Coleoidea</taxon>
        <taxon>Octopodiformes</taxon>
        <taxon>Octopoda</taxon>
        <taxon>Incirrata</taxon>
        <taxon>Octopodidae</taxon>
        <taxon>Octopus</taxon>
    </lineage>
</organism>
<feature type="region of interest" description="Disordered" evidence="1">
    <location>
        <begin position="1"/>
        <end position="82"/>
    </location>
</feature>
<dbReference type="Proteomes" id="UP001162480">
    <property type="component" value="Chromosome 1"/>
</dbReference>
<protein>
    <submittedName>
        <fullName evidence="2">Uncharacterized protein</fullName>
    </submittedName>
</protein>
<dbReference type="EMBL" id="OX597814">
    <property type="protein sequence ID" value="CAI9716655.1"/>
    <property type="molecule type" value="Genomic_DNA"/>
</dbReference>
<name>A0AA36AI89_OCTVU</name>
<evidence type="ECO:0000313" key="3">
    <source>
        <dbReference type="Proteomes" id="UP001162480"/>
    </source>
</evidence>
<gene>
    <name evidence="2" type="ORF">OCTVUL_1B022746</name>
</gene>
<evidence type="ECO:0000313" key="2">
    <source>
        <dbReference type="EMBL" id="CAI9716655.1"/>
    </source>
</evidence>
<feature type="compositionally biased region" description="Basic and acidic residues" evidence="1">
    <location>
        <begin position="17"/>
        <end position="41"/>
    </location>
</feature>
<proteinExistence type="predicted"/>
<keyword evidence="3" id="KW-1185">Reference proteome</keyword>
<dbReference type="AlphaFoldDB" id="A0AA36AI89"/>
<feature type="compositionally biased region" description="Acidic residues" evidence="1">
    <location>
        <begin position="1"/>
        <end position="12"/>
    </location>
</feature>
<sequence length="100" mass="11582">MEKEEKDEEDEGGGGGGREEEKEEEEKKAMEKEEKKMEKLGELGQYKPSELGEIDAAYSQPDHNAGPVWPIKEREMRNRRKSKSVIHEIIELQEIVEKLL</sequence>